<dbReference type="InterPro" id="IPR052742">
    <property type="entry name" value="Mito_N-acetyltransferase"/>
</dbReference>
<protein>
    <recommendedName>
        <fullName evidence="1">N-acetyltransferase domain-containing protein</fullName>
    </recommendedName>
</protein>
<dbReference type="InterPro" id="IPR000182">
    <property type="entry name" value="GNAT_dom"/>
</dbReference>
<dbReference type="AlphaFoldDB" id="A0A381XXL4"/>
<organism evidence="2">
    <name type="scientific">marine metagenome</name>
    <dbReference type="NCBI Taxonomy" id="408172"/>
    <lineage>
        <taxon>unclassified sequences</taxon>
        <taxon>metagenomes</taxon>
        <taxon>ecological metagenomes</taxon>
    </lineage>
</organism>
<dbReference type="GO" id="GO:0016747">
    <property type="term" value="F:acyltransferase activity, transferring groups other than amino-acyl groups"/>
    <property type="evidence" value="ECO:0007669"/>
    <property type="project" value="InterPro"/>
</dbReference>
<dbReference type="Pfam" id="PF00583">
    <property type="entry name" value="Acetyltransf_1"/>
    <property type="match status" value="1"/>
</dbReference>
<dbReference type="PROSITE" id="PS51186">
    <property type="entry name" value="GNAT"/>
    <property type="match status" value="1"/>
</dbReference>
<dbReference type="PANTHER" id="PTHR43138:SF1">
    <property type="entry name" value="N-ACETYLTRANSFERASE ACA1"/>
    <property type="match status" value="1"/>
</dbReference>
<gene>
    <name evidence="2" type="ORF">METZ01_LOCUS122224</name>
</gene>
<dbReference type="CDD" id="cd04301">
    <property type="entry name" value="NAT_SF"/>
    <property type="match status" value="1"/>
</dbReference>
<dbReference type="PANTHER" id="PTHR43138">
    <property type="entry name" value="ACETYLTRANSFERASE, GNAT FAMILY"/>
    <property type="match status" value="1"/>
</dbReference>
<evidence type="ECO:0000259" key="1">
    <source>
        <dbReference type="PROSITE" id="PS51186"/>
    </source>
</evidence>
<dbReference type="Gene3D" id="3.40.630.30">
    <property type="match status" value="1"/>
</dbReference>
<reference evidence="2" key="1">
    <citation type="submission" date="2018-05" db="EMBL/GenBank/DDBJ databases">
        <authorList>
            <person name="Lanie J.A."/>
            <person name="Ng W.-L."/>
            <person name="Kazmierczak K.M."/>
            <person name="Andrzejewski T.M."/>
            <person name="Davidsen T.M."/>
            <person name="Wayne K.J."/>
            <person name="Tettelin H."/>
            <person name="Glass J.I."/>
            <person name="Rusch D."/>
            <person name="Podicherti R."/>
            <person name="Tsui H.-C.T."/>
            <person name="Winkler M.E."/>
        </authorList>
    </citation>
    <scope>NUCLEOTIDE SEQUENCE</scope>
</reference>
<feature type="domain" description="N-acetyltransferase" evidence="1">
    <location>
        <begin position="2"/>
        <end position="161"/>
    </location>
</feature>
<sequence length="161" mass="18085">MADIREALEVDFDQIWEIFHQIVSAGETYAIPRNTSKKEANQIWMKQPQKTYVCVENKKVLGTYYLKQNHGGGGGHVCNCGYMVAMEAEGKGLGTMMCAHSQKIAKELGYKAMQFNLVLVSNKQAVSLWTKLGFDTVGKIPKAFDHPKIGYVDALVMHKWL</sequence>
<accession>A0A381XXL4</accession>
<name>A0A381XXL4_9ZZZZ</name>
<dbReference type="InterPro" id="IPR016181">
    <property type="entry name" value="Acyl_CoA_acyltransferase"/>
</dbReference>
<dbReference type="SUPFAM" id="SSF55729">
    <property type="entry name" value="Acyl-CoA N-acyltransferases (Nat)"/>
    <property type="match status" value="1"/>
</dbReference>
<evidence type="ECO:0000313" key="2">
    <source>
        <dbReference type="EMBL" id="SVA69370.1"/>
    </source>
</evidence>
<dbReference type="EMBL" id="UINC01016709">
    <property type="protein sequence ID" value="SVA69370.1"/>
    <property type="molecule type" value="Genomic_DNA"/>
</dbReference>
<proteinExistence type="predicted"/>